<sequence>MILLVDNYDSFTYNLVQQFADFPITVLRNDDPNLLAVAKEAKGIVLSPGPGLPHEAGLLIRVIEQTYREKPILGICLGHQGLGEVFGGKIIRAPKIVHGKQSVVSYEKAGLFQMIEGELEVMRYHSYIVERETLPECLTIMAECSDGIMAVQHKEYPVFGLQFHPESLGTPQGQRMIDEFIKIVEAS</sequence>
<dbReference type="PRINTS" id="PR00099">
    <property type="entry name" value="CPSGATASE"/>
</dbReference>
<dbReference type="InterPro" id="IPR017926">
    <property type="entry name" value="GATASE"/>
</dbReference>
<evidence type="ECO:0000256" key="1">
    <source>
        <dbReference type="ARBA" id="ARBA00022962"/>
    </source>
</evidence>
<reference evidence="3" key="1">
    <citation type="journal article" date="2014" name="Int. J. Syst. Evol. Microbiol.">
        <title>Complete genome sequence of Corynebacterium casei LMG S-19264T (=DSM 44701T), isolated from a smear-ripened cheese.</title>
        <authorList>
            <consortium name="US DOE Joint Genome Institute (JGI-PGF)"/>
            <person name="Walter F."/>
            <person name="Albersmeier A."/>
            <person name="Kalinowski J."/>
            <person name="Ruckert C."/>
        </authorList>
    </citation>
    <scope>NUCLEOTIDE SEQUENCE</scope>
    <source>
        <strain evidence="3">CCM 8433</strain>
    </source>
</reference>
<keyword evidence="4" id="KW-1185">Reference proteome</keyword>
<dbReference type="InterPro" id="IPR050472">
    <property type="entry name" value="Anth_synth/Amidotransfase"/>
</dbReference>
<dbReference type="PRINTS" id="PR00097">
    <property type="entry name" value="ANTSNTHASEII"/>
</dbReference>
<dbReference type="AlphaFoldDB" id="A0A917N583"/>
<dbReference type="PRINTS" id="PR00096">
    <property type="entry name" value="GATASE"/>
</dbReference>
<dbReference type="GO" id="GO:0004049">
    <property type="term" value="F:anthranilate synthase activity"/>
    <property type="evidence" value="ECO:0007669"/>
    <property type="project" value="TreeGrafter"/>
</dbReference>
<keyword evidence="1" id="KW-0315">Glutamine amidotransferase</keyword>
<dbReference type="NCBIfam" id="TIGR00566">
    <property type="entry name" value="trpG_papA"/>
    <property type="match status" value="1"/>
</dbReference>
<dbReference type="GO" id="GO:0005829">
    <property type="term" value="C:cytosol"/>
    <property type="evidence" value="ECO:0007669"/>
    <property type="project" value="TreeGrafter"/>
</dbReference>
<dbReference type="GO" id="GO:0000162">
    <property type="term" value="P:L-tryptophan biosynthetic process"/>
    <property type="evidence" value="ECO:0007669"/>
    <property type="project" value="TreeGrafter"/>
</dbReference>
<dbReference type="SUPFAM" id="SSF52317">
    <property type="entry name" value="Class I glutamine amidotransferase-like"/>
    <property type="match status" value="1"/>
</dbReference>
<dbReference type="Pfam" id="PF00117">
    <property type="entry name" value="GATase"/>
    <property type="match status" value="1"/>
</dbReference>
<evidence type="ECO:0000313" key="4">
    <source>
        <dbReference type="Proteomes" id="UP000622610"/>
    </source>
</evidence>
<dbReference type="InterPro" id="IPR029062">
    <property type="entry name" value="Class_I_gatase-like"/>
</dbReference>
<dbReference type="PANTHER" id="PTHR43418:SF8">
    <property type="entry name" value="SYNTHASE COMPONENT II, PUTATIVE-RELATED"/>
    <property type="match status" value="1"/>
</dbReference>
<evidence type="ECO:0000313" key="3">
    <source>
        <dbReference type="EMBL" id="GGI66543.1"/>
    </source>
</evidence>
<protein>
    <submittedName>
        <fullName evidence="3">Aminodeoxychorismate/anthranilate synthase component II</fullName>
    </submittedName>
</protein>
<proteinExistence type="predicted"/>
<name>A0A917N583_9ENTE</name>
<evidence type="ECO:0000259" key="2">
    <source>
        <dbReference type="Pfam" id="PF00117"/>
    </source>
</evidence>
<reference evidence="3" key="2">
    <citation type="submission" date="2020-09" db="EMBL/GenBank/DDBJ databases">
        <authorList>
            <person name="Sun Q."/>
            <person name="Sedlacek I."/>
        </authorList>
    </citation>
    <scope>NUCLEOTIDE SEQUENCE</scope>
    <source>
        <strain evidence="3">CCM 8433</strain>
    </source>
</reference>
<comment type="caution">
    <text evidence="3">The sequence shown here is derived from an EMBL/GenBank/DDBJ whole genome shotgun (WGS) entry which is preliminary data.</text>
</comment>
<feature type="domain" description="Glutamine amidotransferase" evidence="2">
    <location>
        <begin position="3"/>
        <end position="181"/>
    </location>
</feature>
<dbReference type="FunFam" id="3.40.50.880:FF:000003">
    <property type="entry name" value="Anthranilate synthase component II"/>
    <property type="match status" value="1"/>
</dbReference>
<gene>
    <name evidence="3" type="primary">trpG</name>
    <name evidence="3" type="ORF">GCM10011482_21970</name>
</gene>
<dbReference type="RefSeq" id="WP_188368369.1">
    <property type="nucleotide sequence ID" value="NZ_BMDT01000012.1"/>
</dbReference>
<dbReference type="EMBL" id="BMDT01000012">
    <property type="protein sequence ID" value="GGI66543.1"/>
    <property type="molecule type" value="Genomic_DNA"/>
</dbReference>
<dbReference type="PROSITE" id="PS51273">
    <property type="entry name" value="GATASE_TYPE_1"/>
    <property type="match status" value="1"/>
</dbReference>
<dbReference type="Gene3D" id="3.40.50.880">
    <property type="match status" value="1"/>
</dbReference>
<dbReference type="InterPro" id="IPR006221">
    <property type="entry name" value="TrpG/PapA_dom"/>
</dbReference>
<organism evidence="3 4">
    <name type="scientific">Enterococcus alcedinis</name>
    <dbReference type="NCBI Taxonomy" id="1274384"/>
    <lineage>
        <taxon>Bacteria</taxon>
        <taxon>Bacillati</taxon>
        <taxon>Bacillota</taxon>
        <taxon>Bacilli</taxon>
        <taxon>Lactobacillales</taxon>
        <taxon>Enterococcaceae</taxon>
        <taxon>Enterococcus</taxon>
    </lineage>
</organism>
<accession>A0A917N583</accession>
<dbReference type="PANTHER" id="PTHR43418">
    <property type="entry name" value="MULTIFUNCTIONAL TRYPTOPHAN BIOSYNTHESIS PROTEIN-RELATED"/>
    <property type="match status" value="1"/>
</dbReference>
<dbReference type="CDD" id="cd01743">
    <property type="entry name" value="GATase1_Anthranilate_Synthase"/>
    <property type="match status" value="1"/>
</dbReference>
<dbReference type="Proteomes" id="UP000622610">
    <property type="component" value="Unassembled WGS sequence"/>
</dbReference>